<protein>
    <submittedName>
        <fullName evidence="1">Uncharacterized protein</fullName>
    </submittedName>
</protein>
<reference evidence="1" key="1">
    <citation type="submission" date="2020-08" db="EMBL/GenBank/DDBJ databases">
        <title>Multicomponent nature underlies the extraordinary mechanical properties of spider dragline silk.</title>
        <authorList>
            <person name="Kono N."/>
            <person name="Nakamura H."/>
            <person name="Mori M."/>
            <person name="Yoshida Y."/>
            <person name="Ohtoshi R."/>
            <person name="Malay A.D."/>
            <person name="Moran D.A.P."/>
            <person name="Tomita M."/>
            <person name="Numata K."/>
            <person name="Arakawa K."/>
        </authorList>
    </citation>
    <scope>NUCLEOTIDE SEQUENCE</scope>
</reference>
<accession>A0A8X6PGU6</accession>
<keyword evidence="2" id="KW-1185">Reference proteome</keyword>
<dbReference type="EMBL" id="BMAW01019930">
    <property type="protein sequence ID" value="GFT65737.1"/>
    <property type="molecule type" value="Genomic_DNA"/>
</dbReference>
<dbReference type="AlphaFoldDB" id="A0A8X6PGU6"/>
<gene>
    <name evidence="1" type="ORF">NPIL_139081</name>
</gene>
<comment type="caution">
    <text evidence="1">The sequence shown here is derived from an EMBL/GenBank/DDBJ whole genome shotgun (WGS) entry which is preliminary data.</text>
</comment>
<dbReference type="Proteomes" id="UP000887013">
    <property type="component" value="Unassembled WGS sequence"/>
</dbReference>
<evidence type="ECO:0000313" key="2">
    <source>
        <dbReference type="Proteomes" id="UP000887013"/>
    </source>
</evidence>
<proteinExistence type="predicted"/>
<organism evidence="1 2">
    <name type="scientific">Nephila pilipes</name>
    <name type="common">Giant wood spider</name>
    <name type="synonym">Nephila maculata</name>
    <dbReference type="NCBI Taxonomy" id="299642"/>
    <lineage>
        <taxon>Eukaryota</taxon>
        <taxon>Metazoa</taxon>
        <taxon>Ecdysozoa</taxon>
        <taxon>Arthropoda</taxon>
        <taxon>Chelicerata</taxon>
        <taxon>Arachnida</taxon>
        <taxon>Araneae</taxon>
        <taxon>Araneomorphae</taxon>
        <taxon>Entelegynae</taxon>
        <taxon>Araneoidea</taxon>
        <taxon>Nephilidae</taxon>
        <taxon>Nephila</taxon>
    </lineage>
</organism>
<evidence type="ECO:0000313" key="1">
    <source>
        <dbReference type="EMBL" id="GFT65737.1"/>
    </source>
</evidence>
<sequence>MSIFACTSEVSSTEWKQPNSPEKQLHINTYFLRLRLYSEDICVSYFTPTTYTPKESKETVKERNAFYFRVGNGRRDETTNLKRKPCFFVSLLRALQRYFSCPIERILRRSKLHLLLRFAR</sequence>
<name>A0A8X6PGU6_NEPPI</name>